<evidence type="ECO:0000256" key="5">
    <source>
        <dbReference type="ARBA" id="ARBA00023180"/>
    </source>
</evidence>
<evidence type="ECO:0000256" key="4">
    <source>
        <dbReference type="ARBA" id="ARBA00022801"/>
    </source>
</evidence>
<evidence type="ECO:0000256" key="2">
    <source>
        <dbReference type="ARBA" id="ARBA00022670"/>
    </source>
</evidence>
<organism evidence="7 8">
    <name type="scientific">Rhynchophorus ferrugineus</name>
    <name type="common">Red palm weevil</name>
    <name type="synonym">Curculio ferrugineus</name>
    <dbReference type="NCBI Taxonomy" id="354439"/>
    <lineage>
        <taxon>Eukaryota</taxon>
        <taxon>Metazoa</taxon>
        <taxon>Ecdysozoa</taxon>
        <taxon>Arthropoda</taxon>
        <taxon>Hexapoda</taxon>
        <taxon>Insecta</taxon>
        <taxon>Pterygota</taxon>
        <taxon>Neoptera</taxon>
        <taxon>Endopterygota</taxon>
        <taxon>Coleoptera</taxon>
        <taxon>Polyphaga</taxon>
        <taxon>Cucujiformia</taxon>
        <taxon>Curculionidae</taxon>
        <taxon>Dryophthorinae</taxon>
        <taxon>Rhynchophorus</taxon>
    </lineage>
</organism>
<comment type="similarity">
    <text evidence="1">Belongs to the peptidase S28 family.</text>
</comment>
<feature type="chain" id="PRO_5033021988" description="Lysosomal Pro-X carboxypeptidase" evidence="6">
    <location>
        <begin position="19"/>
        <end position="465"/>
    </location>
</feature>
<keyword evidence="8" id="KW-1185">Reference proteome</keyword>
<proteinExistence type="inferred from homology"/>
<evidence type="ECO:0008006" key="9">
    <source>
        <dbReference type="Google" id="ProtNLM"/>
    </source>
</evidence>
<dbReference type="InterPro" id="IPR008758">
    <property type="entry name" value="Peptidase_S28"/>
</dbReference>
<dbReference type="PANTHER" id="PTHR11010">
    <property type="entry name" value="PROTEASE S28 PRO-X CARBOXYPEPTIDASE-RELATED"/>
    <property type="match status" value="1"/>
</dbReference>
<gene>
    <name evidence="7" type="ORF">GWI33_002469</name>
</gene>
<dbReference type="PANTHER" id="PTHR11010:SF38">
    <property type="entry name" value="LYSOSOMAL PRO-X CARBOXYPEPTIDASE"/>
    <property type="match status" value="1"/>
</dbReference>
<dbReference type="GO" id="GO:0070008">
    <property type="term" value="F:serine-type exopeptidase activity"/>
    <property type="evidence" value="ECO:0007669"/>
    <property type="project" value="InterPro"/>
</dbReference>
<dbReference type="EMBL" id="JAACXV010000016">
    <property type="protein sequence ID" value="KAF7287088.1"/>
    <property type="molecule type" value="Genomic_DNA"/>
</dbReference>
<dbReference type="OrthoDB" id="2130629at2759"/>
<evidence type="ECO:0000313" key="7">
    <source>
        <dbReference type="EMBL" id="KAF7287088.1"/>
    </source>
</evidence>
<evidence type="ECO:0000256" key="6">
    <source>
        <dbReference type="SAM" id="SignalP"/>
    </source>
</evidence>
<dbReference type="Proteomes" id="UP000625711">
    <property type="component" value="Unassembled WGS sequence"/>
</dbReference>
<evidence type="ECO:0000313" key="8">
    <source>
        <dbReference type="Proteomes" id="UP000625711"/>
    </source>
</evidence>
<keyword evidence="3 6" id="KW-0732">Signal</keyword>
<dbReference type="Gene3D" id="3.40.50.1820">
    <property type="entry name" value="alpha/beta hydrolase"/>
    <property type="match status" value="1"/>
</dbReference>
<dbReference type="Pfam" id="PF05577">
    <property type="entry name" value="Peptidase_S28"/>
    <property type="match status" value="1"/>
</dbReference>
<dbReference type="Gene3D" id="1.20.120.980">
    <property type="entry name" value="Serine carboxypeptidase S28, SKS domain"/>
    <property type="match status" value="1"/>
</dbReference>
<reference evidence="7" key="1">
    <citation type="submission" date="2020-08" db="EMBL/GenBank/DDBJ databases">
        <title>Genome sequencing and assembly of the red palm weevil Rhynchophorus ferrugineus.</title>
        <authorList>
            <person name="Dias G.B."/>
            <person name="Bergman C.M."/>
            <person name="Manee M."/>
        </authorList>
    </citation>
    <scope>NUCLEOTIDE SEQUENCE</scope>
    <source>
        <strain evidence="7">AA-2017</strain>
        <tissue evidence="7">Whole larva</tissue>
    </source>
</reference>
<dbReference type="GO" id="GO:0006508">
    <property type="term" value="P:proteolysis"/>
    <property type="evidence" value="ECO:0007669"/>
    <property type="project" value="UniProtKB-KW"/>
</dbReference>
<dbReference type="AlphaFoldDB" id="A0A834IXJ3"/>
<keyword evidence="4" id="KW-0378">Hydrolase</keyword>
<evidence type="ECO:0000256" key="3">
    <source>
        <dbReference type="ARBA" id="ARBA00022729"/>
    </source>
</evidence>
<comment type="caution">
    <text evidence="7">The sequence shown here is derived from an EMBL/GenBank/DDBJ whole genome shotgun (WGS) entry which is preliminary data.</text>
</comment>
<sequence>MLVFVVIFYYVFNAYVSTKSPYQELYIDVPIDHYTFSSTNDTFKLRYLLTEDYYVKGGPTFIYCGNEADITVFFQNTGFLLDIAPQFNALVVFAEHRYYGKSMPFGKNSLTSPEYLKYLSSAQALADFVWLIDILGQKYYSTMITNDTYPFIAFGGSYGGMLAAWLRMKYPHIVLGSIASSAPILQINNVKTCEMFNQIVTNSYTSYNNCSLPIKLSWQAIRNLTKTDAGKKNVTAIFNLCKPLHSQMDINELIDGIEDIYVNLAMLNYPYPTNFISSLPAHPIQTFCNKLQSFDVVKTPLNLIEAIASAIAIFTSDPKNCTNFENGIMNPTEYAWNFQACFELIMPSCSSKDDMFEPTQWDYRNFSNDCFKRYGVRSYKPEGILLEYGGKILKYASNIVFSNGLQDPWSSGGILQNVSETVLAILIPEAAHHYDLRGSNVVDTKYVIDARKFHVNVIKKWLKMN</sequence>
<dbReference type="SUPFAM" id="SSF53474">
    <property type="entry name" value="alpha/beta-Hydrolases"/>
    <property type="match status" value="1"/>
</dbReference>
<protein>
    <recommendedName>
        <fullName evidence="9">Lysosomal Pro-X carboxypeptidase</fullName>
    </recommendedName>
</protein>
<keyword evidence="5" id="KW-0325">Glycoprotein</keyword>
<evidence type="ECO:0000256" key="1">
    <source>
        <dbReference type="ARBA" id="ARBA00011079"/>
    </source>
</evidence>
<dbReference type="GO" id="GO:0008239">
    <property type="term" value="F:dipeptidyl-peptidase activity"/>
    <property type="evidence" value="ECO:0007669"/>
    <property type="project" value="TreeGrafter"/>
</dbReference>
<feature type="signal peptide" evidence="6">
    <location>
        <begin position="1"/>
        <end position="18"/>
    </location>
</feature>
<dbReference type="InterPro" id="IPR029058">
    <property type="entry name" value="AB_hydrolase_fold"/>
</dbReference>
<dbReference type="InterPro" id="IPR042269">
    <property type="entry name" value="Ser_carbopepase_S28_SKS"/>
</dbReference>
<keyword evidence="2" id="KW-0645">Protease</keyword>
<name>A0A834IXJ3_RHYFE</name>
<accession>A0A834IXJ3</accession>